<dbReference type="EMBL" id="GBRH01268530">
    <property type="protein sequence ID" value="JAD29365.1"/>
    <property type="molecule type" value="Transcribed_RNA"/>
</dbReference>
<sequence length="10" mass="1429">MWLLLFRFRF</sequence>
<name>A0A0A8YY00_ARUDO</name>
<evidence type="ECO:0000313" key="1">
    <source>
        <dbReference type="EMBL" id="JAD29365.1"/>
    </source>
</evidence>
<reference evidence="1" key="1">
    <citation type="submission" date="2014-09" db="EMBL/GenBank/DDBJ databases">
        <authorList>
            <person name="Magalhaes I.L.F."/>
            <person name="Oliveira U."/>
            <person name="Santos F.R."/>
            <person name="Vidigal T.H.D.A."/>
            <person name="Brescovit A.D."/>
            <person name="Santos A.J."/>
        </authorList>
    </citation>
    <scope>NUCLEOTIDE SEQUENCE</scope>
    <source>
        <tissue evidence="1">Shoot tissue taken approximately 20 cm above the soil surface</tissue>
    </source>
</reference>
<accession>A0A0A8YY00</accession>
<protein>
    <submittedName>
        <fullName evidence="1">Uncharacterized protein</fullName>
    </submittedName>
</protein>
<organism evidence="1">
    <name type="scientific">Arundo donax</name>
    <name type="common">Giant reed</name>
    <name type="synonym">Donax arundinaceus</name>
    <dbReference type="NCBI Taxonomy" id="35708"/>
    <lineage>
        <taxon>Eukaryota</taxon>
        <taxon>Viridiplantae</taxon>
        <taxon>Streptophyta</taxon>
        <taxon>Embryophyta</taxon>
        <taxon>Tracheophyta</taxon>
        <taxon>Spermatophyta</taxon>
        <taxon>Magnoliopsida</taxon>
        <taxon>Liliopsida</taxon>
        <taxon>Poales</taxon>
        <taxon>Poaceae</taxon>
        <taxon>PACMAD clade</taxon>
        <taxon>Arundinoideae</taxon>
        <taxon>Arundineae</taxon>
        <taxon>Arundo</taxon>
    </lineage>
</organism>
<proteinExistence type="predicted"/>
<reference evidence="1" key="2">
    <citation type="journal article" date="2015" name="Data Brief">
        <title>Shoot transcriptome of the giant reed, Arundo donax.</title>
        <authorList>
            <person name="Barrero R.A."/>
            <person name="Guerrero F.D."/>
            <person name="Moolhuijzen P."/>
            <person name="Goolsby J.A."/>
            <person name="Tidwell J."/>
            <person name="Bellgard S.E."/>
            <person name="Bellgard M.I."/>
        </authorList>
    </citation>
    <scope>NUCLEOTIDE SEQUENCE</scope>
    <source>
        <tissue evidence="1">Shoot tissue taken approximately 20 cm above the soil surface</tissue>
    </source>
</reference>